<comment type="caution">
    <text evidence="1">The sequence shown here is derived from an EMBL/GenBank/DDBJ whole genome shotgun (WGS) entry which is preliminary data.</text>
</comment>
<accession>A0ACC0EXE2</accession>
<reference evidence="2" key="2">
    <citation type="journal article" date="2018" name="Mol. Plant Microbe Interact.">
        <title>Genome sequence resources for the wheat stripe rust pathogen (Puccinia striiformis f. sp. tritici) and the barley stripe rust pathogen (Puccinia striiformis f. sp. hordei).</title>
        <authorList>
            <person name="Xia C."/>
            <person name="Wang M."/>
            <person name="Yin C."/>
            <person name="Cornejo O.E."/>
            <person name="Hulbert S.H."/>
            <person name="Chen X."/>
        </authorList>
    </citation>
    <scope>NUCLEOTIDE SEQUENCE [LARGE SCALE GENOMIC DNA]</scope>
    <source>
        <strain evidence="2">93-210</strain>
    </source>
</reference>
<dbReference type="Proteomes" id="UP001060170">
    <property type="component" value="Chromosome 2"/>
</dbReference>
<evidence type="ECO:0000313" key="1">
    <source>
        <dbReference type="EMBL" id="KAI7961555.1"/>
    </source>
</evidence>
<evidence type="ECO:0000313" key="2">
    <source>
        <dbReference type="Proteomes" id="UP001060170"/>
    </source>
</evidence>
<dbReference type="EMBL" id="CM045866">
    <property type="protein sequence ID" value="KAI7961555.1"/>
    <property type="molecule type" value="Genomic_DNA"/>
</dbReference>
<keyword evidence="2" id="KW-1185">Reference proteome</keyword>
<protein>
    <submittedName>
        <fullName evidence="1">Uncharacterized protein</fullName>
    </submittedName>
</protein>
<reference evidence="1 2" key="3">
    <citation type="journal article" date="2022" name="Microbiol. Spectr.">
        <title>Folding features and dynamics of 3D genome architecture in plant fungal pathogens.</title>
        <authorList>
            <person name="Xia C."/>
        </authorList>
    </citation>
    <scope>NUCLEOTIDE SEQUENCE [LARGE SCALE GENOMIC DNA]</scope>
    <source>
        <strain evidence="1 2">93-210</strain>
    </source>
</reference>
<name>A0ACC0EXE2_9BASI</name>
<gene>
    <name evidence="1" type="ORF">MJO28_002044</name>
</gene>
<sequence length="759" mass="84405">MAPAFWMLCRCNACSRFSRVTAQGERVFGREWNKNSITYKEHLKPREKLPNPSYTAPRPLTRSSTIIEQSTHPPPPEPSKSPSPSGTPAPEIALWKGKVIDCGKFLASKYDYFTKILHPKCLSAVLLAACQYLFLNLSGQAADRTLACLKGLVSDLPVCPERLYTPTDIRTLLDDLHLTPDIKRTVCCPRCFYLYPVKSPPHKCTARETRRSRKCLEPLLKASMKSRAARRYFSTQSLTEWLARFLARPGIEDLLEESVSTAPKPSCLSDIWDSTMWETLETSDGQKFTSSLGNLVFSLNVDWFNPSGNKTAGKHISLGTVALICLNLPPHLRASHDNIFLAGLIPGPSEPSVTQINHVLKPVVEELQELWTGVKLNSTANHPNGRIIRVMLGPIVCDLPAILLYELPYFDPLSHAIVEPMHNIFLGLLSHHGKDLFGLKITEKKKTNQTNKRRFQSKRNLRNECESEAGDSNVSDTEIEGSVDELLGPLQDLGVTFTAGPSSPSNCRPDSPSDSESSSLIASDQNPTEASSDQDSTSAVDDDIPTNLNPLGARFFGKAKNLEILREVNKEFQLPSWIGRVPSTVGSAGGGKLKADEWVILFEIIMIPTLIRILFEQNDSNVGFETGILENLLHLSSITNIVRSLEVGKDDIKALRFHLKAYRQGLLDIFPSFSTKPNHHLALHLPDCLTQFGPAPQWTAWSFERLNGSLASIPTNNHIDKRDVTLMRRWTTAQNLRNLLPWDQELSLASPTGAIRATL</sequence>
<reference evidence="2" key="1">
    <citation type="journal article" date="2018" name="BMC Genomics">
        <title>Genomic insights into host adaptation between the wheat stripe rust pathogen (Puccinia striiformis f. sp. tritici) and the barley stripe rust pathogen (Puccinia striiformis f. sp. hordei).</title>
        <authorList>
            <person name="Xia C."/>
            <person name="Wang M."/>
            <person name="Yin C."/>
            <person name="Cornejo O.E."/>
            <person name="Hulbert S.H."/>
            <person name="Chen X."/>
        </authorList>
    </citation>
    <scope>NUCLEOTIDE SEQUENCE [LARGE SCALE GENOMIC DNA]</scope>
    <source>
        <strain evidence="2">93-210</strain>
    </source>
</reference>
<organism evidence="1 2">
    <name type="scientific">Puccinia striiformis f. sp. tritici</name>
    <dbReference type="NCBI Taxonomy" id="168172"/>
    <lineage>
        <taxon>Eukaryota</taxon>
        <taxon>Fungi</taxon>
        <taxon>Dikarya</taxon>
        <taxon>Basidiomycota</taxon>
        <taxon>Pucciniomycotina</taxon>
        <taxon>Pucciniomycetes</taxon>
        <taxon>Pucciniales</taxon>
        <taxon>Pucciniaceae</taxon>
        <taxon>Puccinia</taxon>
    </lineage>
</organism>
<proteinExistence type="predicted"/>